<organism evidence="1 2">
    <name type="scientific">Caerostris darwini</name>
    <dbReference type="NCBI Taxonomy" id="1538125"/>
    <lineage>
        <taxon>Eukaryota</taxon>
        <taxon>Metazoa</taxon>
        <taxon>Ecdysozoa</taxon>
        <taxon>Arthropoda</taxon>
        <taxon>Chelicerata</taxon>
        <taxon>Arachnida</taxon>
        <taxon>Araneae</taxon>
        <taxon>Araneomorphae</taxon>
        <taxon>Entelegynae</taxon>
        <taxon>Araneoidea</taxon>
        <taxon>Araneidae</taxon>
        <taxon>Caerostris</taxon>
    </lineage>
</organism>
<sequence>MSSILKHENNDVFDMFNFIHQLPLMTFNLQSSKIYGMVHSVIEVRAEHFAQGKLSSKFQLRVSDIIKLEISIGGGNDGQDIIQISQGKPSTKCYETKEIMIRRDSCQD</sequence>
<evidence type="ECO:0000313" key="2">
    <source>
        <dbReference type="Proteomes" id="UP001054837"/>
    </source>
</evidence>
<proteinExistence type="predicted"/>
<dbReference type="Proteomes" id="UP001054837">
    <property type="component" value="Unassembled WGS sequence"/>
</dbReference>
<name>A0AAV4VY54_9ARAC</name>
<protein>
    <submittedName>
        <fullName evidence="1">Uncharacterized protein</fullName>
    </submittedName>
</protein>
<dbReference type="AlphaFoldDB" id="A0AAV4VY54"/>
<accession>A0AAV4VY54</accession>
<evidence type="ECO:0000313" key="1">
    <source>
        <dbReference type="EMBL" id="GIY75396.1"/>
    </source>
</evidence>
<dbReference type="EMBL" id="BPLQ01013861">
    <property type="protein sequence ID" value="GIY75396.1"/>
    <property type="molecule type" value="Genomic_DNA"/>
</dbReference>
<reference evidence="1 2" key="1">
    <citation type="submission" date="2021-06" db="EMBL/GenBank/DDBJ databases">
        <title>Caerostris darwini draft genome.</title>
        <authorList>
            <person name="Kono N."/>
            <person name="Arakawa K."/>
        </authorList>
    </citation>
    <scope>NUCLEOTIDE SEQUENCE [LARGE SCALE GENOMIC DNA]</scope>
</reference>
<gene>
    <name evidence="1" type="ORF">CDAR_64921</name>
</gene>
<keyword evidence="2" id="KW-1185">Reference proteome</keyword>
<comment type="caution">
    <text evidence="1">The sequence shown here is derived from an EMBL/GenBank/DDBJ whole genome shotgun (WGS) entry which is preliminary data.</text>
</comment>